<reference evidence="2" key="1">
    <citation type="journal article" date="2011" name="Science">
        <title>The plant cell wall-decomposing machinery underlies the functional diversity of forest fungi.</title>
        <authorList>
            <person name="Eastwood D.C."/>
            <person name="Floudas D."/>
            <person name="Binder M."/>
            <person name="Majcherczyk A."/>
            <person name="Schneider P."/>
            <person name="Aerts A."/>
            <person name="Asiegbu F.O."/>
            <person name="Baker S.E."/>
            <person name="Barry K."/>
            <person name="Bendiksby M."/>
            <person name="Blumentritt M."/>
            <person name="Coutinho P.M."/>
            <person name="Cullen D."/>
            <person name="de Vries R.P."/>
            <person name="Gathman A."/>
            <person name="Goodell B."/>
            <person name="Henrissat B."/>
            <person name="Ihrmark K."/>
            <person name="Kauserud H."/>
            <person name="Kohler A."/>
            <person name="LaButti K."/>
            <person name="Lapidus A."/>
            <person name="Lavin J.L."/>
            <person name="Lee Y.-H."/>
            <person name="Lindquist E."/>
            <person name="Lilly W."/>
            <person name="Lucas S."/>
            <person name="Morin E."/>
            <person name="Murat C."/>
            <person name="Oguiza J.A."/>
            <person name="Park J."/>
            <person name="Pisabarro A.G."/>
            <person name="Riley R."/>
            <person name="Rosling A."/>
            <person name="Salamov A."/>
            <person name="Schmidt O."/>
            <person name="Schmutz J."/>
            <person name="Skrede I."/>
            <person name="Stenlid J."/>
            <person name="Wiebenga A."/>
            <person name="Xie X."/>
            <person name="Kuees U."/>
            <person name="Hibbett D.S."/>
            <person name="Hoffmeister D."/>
            <person name="Hoegberg N."/>
            <person name="Martin F."/>
            <person name="Grigoriev I.V."/>
            <person name="Watkinson S.C."/>
        </authorList>
    </citation>
    <scope>NUCLEOTIDE SEQUENCE [LARGE SCALE GENOMIC DNA]</scope>
    <source>
        <strain evidence="2">strain S7.3</strain>
    </source>
</reference>
<evidence type="ECO:0000313" key="2">
    <source>
        <dbReference type="Proteomes" id="UP000008063"/>
    </source>
</evidence>
<organism evidence="2">
    <name type="scientific">Serpula lacrymans var. lacrymans (strain S7.3)</name>
    <name type="common">Dry rot fungus</name>
    <dbReference type="NCBI Taxonomy" id="936435"/>
    <lineage>
        <taxon>Eukaryota</taxon>
        <taxon>Fungi</taxon>
        <taxon>Dikarya</taxon>
        <taxon>Basidiomycota</taxon>
        <taxon>Agaricomycotina</taxon>
        <taxon>Agaricomycetes</taxon>
        <taxon>Agaricomycetidae</taxon>
        <taxon>Boletales</taxon>
        <taxon>Coniophorineae</taxon>
        <taxon>Serpulaceae</taxon>
        <taxon>Serpula</taxon>
    </lineage>
</organism>
<keyword evidence="2" id="KW-1185">Reference proteome</keyword>
<gene>
    <name evidence="1" type="ORF">SERLA73DRAFT_178979</name>
</gene>
<accession>F8PTE4</accession>
<sequence length="93" mass="10405">MSARMALDDANAKETIDEYSKTLCCQVGSITKPYGQLVSGRGNIRAILDLWHYRSVHIAKRISEGCDLVIAMFMSIWVALLLCDLRKISVQCV</sequence>
<dbReference type="HOGENOM" id="CLU_186290_0_0_1"/>
<proteinExistence type="predicted"/>
<name>F8PTE4_SERL3</name>
<protein>
    <submittedName>
        <fullName evidence="1">Uncharacterized protein</fullName>
    </submittedName>
</protein>
<dbReference type="EMBL" id="GL945478">
    <property type="protein sequence ID" value="EGO00974.1"/>
    <property type="molecule type" value="Genomic_DNA"/>
</dbReference>
<dbReference type="Proteomes" id="UP000008063">
    <property type="component" value="Unassembled WGS sequence"/>
</dbReference>
<evidence type="ECO:0000313" key="1">
    <source>
        <dbReference type="EMBL" id="EGO00974.1"/>
    </source>
</evidence>
<dbReference type="InParanoid" id="F8PTE4"/>
<dbReference type="AlphaFoldDB" id="F8PTE4"/>